<sequence length="813" mass="82912">MDDAHYDFEIDAYCPVCDRALPAVPVSGAAPLPPPLPAAGAAAAAAESSQPVASTSTAPPPSSSQRSRASDTSAASSHAPRMKRSGSSASAASSTAAAAPGPSAGSSKGAALKRNKSSARVHHHHHHGAGGRHGGAAIHGYGHHRSHSHANLTALAPMTGVESGKGAAKKGATERRPSKAKEEILEVIEVKDDDGGAPSAAGLGMYCSEECRRIDEMRNQLTLAHLGATPAPASAPAPAPSSSAGSSDPAISLSHADSFSSSLNGRPFDAMSRRRSSGLSSNGSSSFAPSRSNLSPIWSAAPTANPGQFDETTPAFPFPPQTSTPHPPAARSASSHSLPQAVEQPPFLNFGARRSSRSGGVTGGYSYRPSLMERVSSSEGGAASDSGGVWLGVERGFSRPGSRAAESHVRPGRSMSTGSGPGARLGRSDRTQSVDALAGMSDPTTGFPSARPPSALASLRSMTPISDRIVESPDAVSPARAAYQPKLSPRAEFPRSHSAQPELATSPLARSSFMVGSAPARSAMRRRGPSFGEPTLPEGETTATPARPISAAGGLQRSQRSSSSASLALMGSSLGRSYEPRAWGGPTRSESTAGLSALVAQGEMASASPSPALPPVSASSTSTVIPTSSSRSSSRRHHSPLPPSASSPSSASSYAPSQSSVFSQRSSTAGSSDHHLLSSSAGSSHKRTASRGRSLPGLVMTPSGTNLAAADTTPTPASLARGASTTRLPANALVANAASTNPALAHLKLQPDEPAPPPPPNRSFSWQHIPGVPTYAAYDVGSFRAREKEGDMGPPPAPKDRKDRKKLFHFADD</sequence>
<gene>
    <name evidence="2" type="ORF">Rhopal_001245-T1</name>
</gene>
<feature type="compositionally biased region" description="Polar residues" evidence="1">
    <location>
        <begin position="702"/>
        <end position="716"/>
    </location>
</feature>
<dbReference type="AlphaFoldDB" id="A0AAV5G726"/>
<feature type="compositionally biased region" description="Low complexity" evidence="1">
    <location>
        <begin position="552"/>
        <end position="577"/>
    </location>
</feature>
<feature type="compositionally biased region" description="Pro residues" evidence="1">
    <location>
        <begin position="316"/>
        <end position="328"/>
    </location>
</feature>
<evidence type="ECO:0000313" key="2">
    <source>
        <dbReference type="EMBL" id="GJN88280.1"/>
    </source>
</evidence>
<dbReference type="EMBL" id="BQKY01000003">
    <property type="protein sequence ID" value="GJN88280.1"/>
    <property type="molecule type" value="Genomic_DNA"/>
</dbReference>
<comment type="caution">
    <text evidence="2">The sequence shown here is derived from an EMBL/GenBank/DDBJ whole genome shotgun (WGS) entry which is preliminary data.</text>
</comment>
<organism evidence="2 3">
    <name type="scientific">Rhodotorula paludigena</name>
    <dbReference type="NCBI Taxonomy" id="86838"/>
    <lineage>
        <taxon>Eukaryota</taxon>
        <taxon>Fungi</taxon>
        <taxon>Dikarya</taxon>
        <taxon>Basidiomycota</taxon>
        <taxon>Pucciniomycotina</taxon>
        <taxon>Microbotryomycetes</taxon>
        <taxon>Sporidiobolales</taxon>
        <taxon>Sporidiobolaceae</taxon>
        <taxon>Rhodotorula</taxon>
    </lineage>
</organism>
<accession>A0AAV5G726</accession>
<feature type="compositionally biased region" description="Low complexity" evidence="1">
    <location>
        <begin position="605"/>
        <end position="632"/>
    </location>
</feature>
<protein>
    <recommendedName>
        <fullName evidence="4">Proteophosphoglycan ppg4</fullName>
    </recommendedName>
</protein>
<feature type="region of interest" description="Disordered" evidence="1">
    <location>
        <begin position="228"/>
        <end position="724"/>
    </location>
</feature>
<feature type="compositionally biased region" description="Low complexity" evidence="1">
    <location>
        <begin position="377"/>
        <end position="388"/>
    </location>
</feature>
<feature type="region of interest" description="Disordered" evidence="1">
    <location>
        <begin position="743"/>
        <end position="768"/>
    </location>
</feature>
<feature type="compositionally biased region" description="Low complexity" evidence="1">
    <location>
        <begin position="646"/>
        <end position="683"/>
    </location>
</feature>
<feature type="region of interest" description="Disordered" evidence="1">
    <location>
        <begin position="780"/>
        <end position="813"/>
    </location>
</feature>
<name>A0AAV5G726_9BASI</name>
<feature type="compositionally biased region" description="Low complexity" evidence="1">
    <location>
        <begin position="38"/>
        <end position="110"/>
    </location>
</feature>
<keyword evidence="3" id="KW-1185">Reference proteome</keyword>
<dbReference type="Proteomes" id="UP001342314">
    <property type="component" value="Unassembled WGS sequence"/>
</dbReference>
<feature type="compositionally biased region" description="Low complexity" evidence="1">
    <location>
        <begin position="277"/>
        <end position="292"/>
    </location>
</feature>
<evidence type="ECO:0008006" key="4">
    <source>
        <dbReference type="Google" id="ProtNLM"/>
    </source>
</evidence>
<feature type="compositionally biased region" description="Basic residues" evidence="1">
    <location>
        <begin position="802"/>
        <end position="813"/>
    </location>
</feature>
<feature type="region of interest" description="Disordered" evidence="1">
    <location>
        <begin position="27"/>
        <end position="147"/>
    </location>
</feature>
<proteinExistence type="predicted"/>
<feature type="compositionally biased region" description="Basic residues" evidence="1">
    <location>
        <begin position="111"/>
        <end position="130"/>
    </location>
</feature>
<evidence type="ECO:0000313" key="3">
    <source>
        <dbReference type="Proteomes" id="UP001342314"/>
    </source>
</evidence>
<reference evidence="2 3" key="1">
    <citation type="submission" date="2021-12" db="EMBL/GenBank/DDBJ databases">
        <title>High titer production of polyol ester of fatty acids by Rhodotorula paludigena BS15 towards product separation-free biomass refinery.</title>
        <authorList>
            <person name="Mano J."/>
            <person name="Ono H."/>
            <person name="Tanaka T."/>
            <person name="Naito K."/>
            <person name="Sushida H."/>
            <person name="Ike M."/>
            <person name="Tokuyasu K."/>
            <person name="Kitaoka M."/>
        </authorList>
    </citation>
    <scope>NUCLEOTIDE SEQUENCE [LARGE SCALE GENOMIC DNA]</scope>
    <source>
        <strain evidence="2 3">BS15</strain>
    </source>
</reference>
<feature type="compositionally biased region" description="Low complexity" evidence="1">
    <location>
        <begin position="240"/>
        <end position="262"/>
    </location>
</feature>
<evidence type="ECO:0000256" key="1">
    <source>
        <dbReference type="SAM" id="MobiDB-lite"/>
    </source>
</evidence>